<protein>
    <submittedName>
        <fullName evidence="1">Uncharacterized protein</fullName>
    </submittedName>
</protein>
<gene>
    <name evidence="1" type="ORF">T4A_11979</name>
</gene>
<evidence type="ECO:0000313" key="2">
    <source>
        <dbReference type="Proteomes" id="UP000054632"/>
    </source>
</evidence>
<dbReference type="Proteomes" id="UP000054632">
    <property type="component" value="Unassembled WGS sequence"/>
</dbReference>
<sequence>MSSPECLYLPQFDQRTQLTNERNYPSNKTDQQTIRSNLSIELGPLGNRIYRISSSTVLLRVVLDLLRVVRDLLRVVRVFTSSFLHCPYLHGPNSYNVSQKEEGPVEYKGKNFVIKIRLGQAQKKPIELDVLRLLRDWPQSLITGCCSNSSGGGRLSSSVFSQSFSQVLPCTLNLSFDKTLSSTKLFDMPVTNTALNYEKLSSHEWQLSCLSPSSKRLLKTKKQTEQLFEVNESGQCYLATNNQNLFDRHRFEHQLCNIPCSPQPSSLLSQNIKQRFMKNKISSALRLKAQKTVRMEETSVDQLVNTLKLSCKVFSEEELCCECGFSIAYDRICVQKRLYHRGCFKCSK</sequence>
<dbReference type="AlphaFoldDB" id="A0A0V1E419"/>
<comment type="caution">
    <text evidence="1">The sequence shown here is derived from an EMBL/GenBank/DDBJ whole genome shotgun (WGS) entry which is preliminary data.</text>
</comment>
<organism evidence="1 2">
    <name type="scientific">Trichinella pseudospiralis</name>
    <name type="common">Parasitic roundworm</name>
    <dbReference type="NCBI Taxonomy" id="6337"/>
    <lineage>
        <taxon>Eukaryota</taxon>
        <taxon>Metazoa</taxon>
        <taxon>Ecdysozoa</taxon>
        <taxon>Nematoda</taxon>
        <taxon>Enoplea</taxon>
        <taxon>Dorylaimia</taxon>
        <taxon>Trichinellida</taxon>
        <taxon>Trichinellidae</taxon>
        <taxon>Trichinella</taxon>
    </lineage>
</organism>
<proteinExistence type="predicted"/>
<evidence type="ECO:0000313" key="1">
    <source>
        <dbReference type="EMBL" id="KRY68452.1"/>
    </source>
</evidence>
<accession>A0A0V1E419</accession>
<dbReference type="EMBL" id="JYDR01000111">
    <property type="protein sequence ID" value="KRY68452.1"/>
    <property type="molecule type" value="Genomic_DNA"/>
</dbReference>
<reference evidence="1 2" key="1">
    <citation type="submission" date="2015-01" db="EMBL/GenBank/DDBJ databases">
        <title>Evolution of Trichinella species and genotypes.</title>
        <authorList>
            <person name="Korhonen P.K."/>
            <person name="Edoardo P."/>
            <person name="Giuseppe L.R."/>
            <person name="Gasser R.B."/>
        </authorList>
    </citation>
    <scope>NUCLEOTIDE SEQUENCE [LARGE SCALE GENOMIC DNA]</scope>
    <source>
        <strain evidence="1">ISS13</strain>
    </source>
</reference>
<name>A0A0V1E419_TRIPS</name>